<sequence>MHIVVQNKELQHGNSKLFPSTPRFLMGTSSSSRIRGSLKPPLAPQGDVPQCTFQVNFDLEKKILAEANQKESQIWSRLPLENIPSRGSDQASKDEHA</sequence>
<comment type="caution">
    <text evidence="2">The sequence shown here is derived from an EMBL/GenBank/DDBJ whole genome shotgun (WGS) entry which is preliminary data.</text>
</comment>
<evidence type="ECO:0000256" key="1">
    <source>
        <dbReference type="SAM" id="MobiDB-lite"/>
    </source>
</evidence>
<keyword evidence="3" id="KW-1185">Reference proteome</keyword>
<name>A0A9J5XFR5_SOLCO</name>
<accession>A0A9J5XFR5</accession>
<dbReference type="AlphaFoldDB" id="A0A9J5XFR5"/>
<evidence type="ECO:0000313" key="2">
    <source>
        <dbReference type="EMBL" id="KAG5586487.1"/>
    </source>
</evidence>
<dbReference type="EMBL" id="JACXVP010000009">
    <property type="protein sequence ID" value="KAG5586487.1"/>
    <property type="molecule type" value="Genomic_DNA"/>
</dbReference>
<gene>
    <name evidence="2" type="ORF">H5410_046921</name>
</gene>
<organism evidence="2 3">
    <name type="scientific">Solanum commersonii</name>
    <name type="common">Commerson's wild potato</name>
    <name type="synonym">Commerson's nightshade</name>
    <dbReference type="NCBI Taxonomy" id="4109"/>
    <lineage>
        <taxon>Eukaryota</taxon>
        <taxon>Viridiplantae</taxon>
        <taxon>Streptophyta</taxon>
        <taxon>Embryophyta</taxon>
        <taxon>Tracheophyta</taxon>
        <taxon>Spermatophyta</taxon>
        <taxon>Magnoliopsida</taxon>
        <taxon>eudicotyledons</taxon>
        <taxon>Gunneridae</taxon>
        <taxon>Pentapetalae</taxon>
        <taxon>asterids</taxon>
        <taxon>lamiids</taxon>
        <taxon>Solanales</taxon>
        <taxon>Solanaceae</taxon>
        <taxon>Solanoideae</taxon>
        <taxon>Solaneae</taxon>
        <taxon>Solanum</taxon>
    </lineage>
</organism>
<evidence type="ECO:0000313" key="3">
    <source>
        <dbReference type="Proteomes" id="UP000824120"/>
    </source>
</evidence>
<feature type="region of interest" description="Disordered" evidence="1">
    <location>
        <begin position="14"/>
        <end position="47"/>
    </location>
</feature>
<reference evidence="2 3" key="1">
    <citation type="submission" date="2020-09" db="EMBL/GenBank/DDBJ databases">
        <title>De no assembly of potato wild relative species, Solanum commersonii.</title>
        <authorList>
            <person name="Cho K."/>
        </authorList>
    </citation>
    <scope>NUCLEOTIDE SEQUENCE [LARGE SCALE GENOMIC DNA]</scope>
    <source>
        <strain evidence="2">LZ3.2</strain>
        <tissue evidence="2">Leaf</tissue>
    </source>
</reference>
<proteinExistence type="predicted"/>
<feature type="region of interest" description="Disordered" evidence="1">
    <location>
        <begin position="75"/>
        <end position="97"/>
    </location>
</feature>
<dbReference type="OrthoDB" id="2018023at2759"/>
<protein>
    <submittedName>
        <fullName evidence="2">Uncharacterized protein</fullName>
    </submittedName>
</protein>
<dbReference type="Proteomes" id="UP000824120">
    <property type="component" value="Chromosome 9"/>
</dbReference>